<evidence type="ECO:0000313" key="6">
    <source>
        <dbReference type="Proteomes" id="UP001446205"/>
    </source>
</evidence>
<dbReference type="PROSITE" id="PS50112">
    <property type="entry name" value="PAS"/>
    <property type="match status" value="1"/>
</dbReference>
<dbReference type="Gene3D" id="3.20.20.450">
    <property type="entry name" value="EAL domain"/>
    <property type="match status" value="1"/>
</dbReference>
<evidence type="ECO:0000259" key="4">
    <source>
        <dbReference type="PROSITE" id="PS50887"/>
    </source>
</evidence>
<evidence type="ECO:0000256" key="1">
    <source>
        <dbReference type="SAM" id="Phobius"/>
    </source>
</evidence>
<dbReference type="CDD" id="cd00130">
    <property type="entry name" value="PAS"/>
    <property type="match status" value="1"/>
</dbReference>
<evidence type="ECO:0000259" key="2">
    <source>
        <dbReference type="PROSITE" id="PS50112"/>
    </source>
</evidence>
<dbReference type="NCBIfam" id="TIGR00229">
    <property type="entry name" value="sensory_box"/>
    <property type="match status" value="1"/>
</dbReference>
<dbReference type="CDD" id="cd01949">
    <property type="entry name" value="GGDEF"/>
    <property type="match status" value="1"/>
</dbReference>
<dbReference type="PANTHER" id="PTHR44757">
    <property type="entry name" value="DIGUANYLATE CYCLASE DGCP"/>
    <property type="match status" value="1"/>
</dbReference>
<reference evidence="5 6" key="1">
    <citation type="submission" date="2024-04" db="EMBL/GenBank/DDBJ databases">
        <authorList>
            <person name="Abashina T."/>
            <person name="Shaikin A."/>
        </authorList>
    </citation>
    <scope>NUCLEOTIDE SEQUENCE [LARGE SCALE GENOMIC DNA]</scope>
    <source>
        <strain evidence="5 6">AAFK</strain>
    </source>
</reference>
<dbReference type="CDD" id="cd01948">
    <property type="entry name" value="EAL"/>
    <property type="match status" value="1"/>
</dbReference>
<dbReference type="PANTHER" id="PTHR44757:SF2">
    <property type="entry name" value="BIOFILM ARCHITECTURE MAINTENANCE PROTEIN MBAA"/>
    <property type="match status" value="1"/>
</dbReference>
<dbReference type="InterPro" id="IPR000014">
    <property type="entry name" value="PAS"/>
</dbReference>
<dbReference type="SUPFAM" id="SSF55785">
    <property type="entry name" value="PYP-like sensor domain (PAS domain)"/>
    <property type="match status" value="1"/>
</dbReference>
<dbReference type="EMBL" id="JBBPCO010000017">
    <property type="protein sequence ID" value="MEK8090852.1"/>
    <property type="molecule type" value="Genomic_DNA"/>
</dbReference>
<protein>
    <submittedName>
        <fullName evidence="5">EAL domain-containing protein</fullName>
    </submittedName>
</protein>
<organism evidence="5 6">
    <name type="scientific">Thermithiobacillus plumbiphilus</name>
    <dbReference type="NCBI Taxonomy" id="1729899"/>
    <lineage>
        <taxon>Bacteria</taxon>
        <taxon>Pseudomonadati</taxon>
        <taxon>Pseudomonadota</taxon>
        <taxon>Acidithiobacillia</taxon>
        <taxon>Acidithiobacillales</taxon>
        <taxon>Thermithiobacillaceae</taxon>
        <taxon>Thermithiobacillus</taxon>
    </lineage>
</organism>
<feature type="domain" description="GGDEF" evidence="4">
    <location>
        <begin position="253"/>
        <end position="386"/>
    </location>
</feature>
<dbReference type="Gene3D" id="3.30.450.20">
    <property type="entry name" value="PAS domain"/>
    <property type="match status" value="1"/>
</dbReference>
<dbReference type="SUPFAM" id="SSF141868">
    <property type="entry name" value="EAL domain-like"/>
    <property type="match status" value="1"/>
</dbReference>
<dbReference type="Proteomes" id="UP001446205">
    <property type="component" value="Unassembled WGS sequence"/>
</dbReference>
<comment type="caution">
    <text evidence="5">The sequence shown here is derived from an EMBL/GenBank/DDBJ whole genome shotgun (WGS) entry which is preliminary data.</text>
</comment>
<feature type="transmembrane region" description="Helical" evidence="1">
    <location>
        <begin position="20"/>
        <end position="38"/>
    </location>
</feature>
<dbReference type="InterPro" id="IPR035965">
    <property type="entry name" value="PAS-like_dom_sf"/>
</dbReference>
<keyword evidence="6" id="KW-1185">Reference proteome</keyword>
<dbReference type="InterPro" id="IPR000160">
    <property type="entry name" value="GGDEF_dom"/>
</dbReference>
<dbReference type="RefSeq" id="WP_341371908.1">
    <property type="nucleotide sequence ID" value="NZ_JBBPCO010000017.1"/>
</dbReference>
<evidence type="ECO:0000259" key="3">
    <source>
        <dbReference type="PROSITE" id="PS50883"/>
    </source>
</evidence>
<dbReference type="Pfam" id="PF00990">
    <property type="entry name" value="GGDEF"/>
    <property type="match status" value="1"/>
</dbReference>
<name>A0ABU9DDG6_9PROT</name>
<accession>A0ABU9DDG6</accession>
<dbReference type="InterPro" id="IPR029787">
    <property type="entry name" value="Nucleotide_cyclase"/>
</dbReference>
<keyword evidence="1" id="KW-0812">Transmembrane</keyword>
<feature type="domain" description="EAL" evidence="3">
    <location>
        <begin position="396"/>
        <end position="648"/>
    </location>
</feature>
<dbReference type="InterPro" id="IPR035919">
    <property type="entry name" value="EAL_sf"/>
</dbReference>
<keyword evidence="1" id="KW-0472">Membrane</keyword>
<proteinExistence type="predicted"/>
<dbReference type="Pfam" id="PF00989">
    <property type="entry name" value="PAS"/>
    <property type="match status" value="1"/>
</dbReference>
<dbReference type="Pfam" id="PF00563">
    <property type="entry name" value="EAL"/>
    <property type="match status" value="1"/>
</dbReference>
<gene>
    <name evidence="5" type="ORF">WOB96_13925</name>
</gene>
<dbReference type="InterPro" id="IPR013767">
    <property type="entry name" value="PAS_fold"/>
</dbReference>
<sequence>MQQQRGLKRAGRLSYIEPTVRTLIGGFITFCGLLIFLAPQYTWLALLLLAFSGINLLLAGFTGFCILEKSLKLLNFRCELDEITELSKARAAAEARADYLNTLSLFDEVVIELSFEGRIMQVSDRWQELIGLDMDPKNTGQTLARYLHHEDRRRLEEALADLERSDSGTVSLRFRLAGQKKQEHWIEGRFIRHLRDGGNTGIRGVLRDVTDAYLQEKRITQLALHDALTGLPNRALLEDRLERAIIQATRREQKVAVMFIDLDNFKQVNDLHGHRAGDQLLLAVTRALQGNLRECDTLARWGGDEFIVLSPELGSAEGIRAIGERLLQSVYQKLLIDHMDVSISLSIGVAVFPDDADNGETLLVQADKALYHAKSQGRNNVQLFSTLVQSGVANPDFELGARLAAALRQQHIEVYYQPLVDAGTGQVTGVEALARWHDAKLGWVSPATFIPMAESMGLIQHLGRLVLEQALQQYSHWLAQGLDLRLAVNVSRRQLFSQDFGKYLQELVKQHAIRPEQLILEITESVATQDINQSTGSLRELAQAGFRLSLDDFGTGYSSLSQLHDMPVDELKIDISFVHRIKHRKGRSMVRTIVEMGHAMGLTLVAEGVEDAESARILAELGVETLQGFHFCHPLPAPDCHAFLLRKNQSLIDGAIPARSRGSASA</sequence>
<dbReference type="NCBIfam" id="TIGR00254">
    <property type="entry name" value="GGDEF"/>
    <property type="match status" value="1"/>
</dbReference>
<dbReference type="InterPro" id="IPR043128">
    <property type="entry name" value="Rev_trsase/Diguanyl_cyclase"/>
</dbReference>
<dbReference type="InterPro" id="IPR001633">
    <property type="entry name" value="EAL_dom"/>
</dbReference>
<feature type="transmembrane region" description="Helical" evidence="1">
    <location>
        <begin position="44"/>
        <end position="67"/>
    </location>
</feature>
<evidence type="ECO:0000313" key="5">
    <source>
        <dbReference type="EMBL" id="MEK8090852.1"/>
    </source>
</evidence>
<dbReference type="SMART" id="SM00052">
    <property type="entry name" value="EAL"/>
    <property type="match status" value="1"/>
</dbReference>
<dbReference type="SMART" id="SM00267">
    <property type="entry name" value="GGDEF"/>
    <property type="match status" value="1"/>
</dbReference>
<dbReference type="Gene3D" id="6.10.140.1340">
    <property type="match status" value="1"/>
</dbReference>
<dbReference type="Gene3D" id="3.30.70.270">
    <property type="match status" value="1"/>
</dbReference>
<keyword evidence="1" id="KW-1133">Transmembrane helix</keyword>
<dbReference type="PROSITE" id="PS50887">
    <property type="entry name" value="GGDEF"/>
    <property type="match status" value="1"/>
</dbReference>
<feature type="domain" description="PAS" evidence="2">
    <location>
        <begin position="95"/>
        <end position="166"/>
    </location>
</feature>
<dbReference type="PROSITE" id="PS50883">
    <property type="entry name" value="EAL"/>
    <property type="match status" value="1"/>
</dbReference>
<dbReference type="SUPFAM" id="SSF55073">
    <property type="entry name" value="Nucleotide cyclase"/>
    <property type="match status" value="1"/>
</dbReference>
<dbReference type="InterPro" id="IPR052155">
    <property type="entry name" value="Biofilm_reg_signaling"/>
</dbReference>